<comment type="caution">
    <text evidence="6">The sequence shown here is derived from an EMBL/GenBank/DDBJ whole genome shotgun (WGS) entry which is preliminary data.</text>
</comment>
<keyword evidence="7" id="KW-1185">Reference proteome</keyword>
<dbReference type="InterPro" id="IPR023352">
    <property type="entry name" value="MAPEG-like_dom_sf"/>
</dbReference>
<protein>
    <recommendedName>
        <fullName evidence="8">MAPEG family protein</fullName>
    </recommendedName>
</protein>
<comment type="subcellular location">
    <subcellularLocation>
        <location evidence="1">Membrane</location>
    </subcellularLocation>
</comment>
<evidence type="ECO:0000256" key="5">
    <source>
        <dbReference type="SAM" id="Phobius"/>
    </source>
</evidence>
<keyword evidence="3 5" id="KW-1133">Transmembrane helix</keyword>
<reference evidence="6" key="2">
    <citation type="submission" date="2023-01" db="EMBL/GenBank/DDBJ databases">
        <title>Draft genome sequence of Sulfitobacter pacificus strain NBRC 109915.</title>
        <authorList>
            <person name="Sun Q."/>
            <person name="Mori K."/>
        </authorList>
    </citation>
    <scope>NUCLEOTIDE SEQUENCE</scope>
    <source>
        <strain evidence="6">NBRC 109915</strain>
    </source>
</reference>
<evidence type="ECO:0000256" key="3">
    <source>
        <dbReference type="ARBA" id="ARBA00022989"/>
    </source>
</evidence>
<evidence type="ECO:0000313" key="7">
    <source>
        <dbReference type="Proteomes" id="UP001161388"/>
    </source>
</evidence>
<reference evidence="6" key="1">
    <citation type="journal article" date="2014" name="Int. J. Syst. Evol. Microbiol.">
        <title>Complete genome of a new Firmicutes species belonging to the dominant human colonic microbiota ('Ruminococcus bicirculans') reveals two chromosomes and a selective capacity to utilize plant glucans.</title>
        <authorList>
            <consortium name="NISC Comparative Sequencing Program"/>
            <person name="Wegmann U."/>
            <person name="Louis P."/>
            <person name="Goesmann A."/>
            <person name="Henrissat B."/>
            <person name="Duncan S.H."/>
            <person name="Flint H.J."/>
        </authorList>
    </citation>
    <scope>NUCLEOTIDE SEQUENCE</scope>
    <source>
        <strain evidence="6">NBRC 109915</strain>
    </source>
</reference>
<gene>
    <name evidence="6" type="ORF">GCM10007927_17700</name>
</gene>
<dbReference type="EMBL" id="BSNL01000001">
    <property type="protein sequence ID" value="GLQ26967.1"/>
    <property type="molecule type" value="Genomic_DNA"/>
</dbReference>
<organism evidence="6 7">
    <name type="scientific">Sulfitobacter pacificus</name>
    <dbReference type="NCBI Taxonomy" id="1499314"/>
    <lineage>
        <taxon>Bacteria</taxon>
        <taxon>Pseudomonadati</taxon>
        <taxon>Pseudomonadota</taxon>
        <taxon>Alphaproteobacteria</taxon>
        <taxon>Rhodobacterales</taxon>
        <taxon>Roseobacteraceae</taxon>
        <taxon>Sulfitobacter</taxon>
    </lineage>
</organism>
<accession>A0ABQ5VIS4</accession>
<dbReference type="SUPFAM" id="SSF161084">
    <property type="entry name" value="MAPEG domain-like"/>
    <property type="match status" value="1"/>
</dbReference>
<keyword evidence="2 5" id="KW-0812">Transmembrane</keyword>
<dbReference type="InterPro" id="IPR001129">
    <property type="entry name" value="Membr-assoc_MAPEG"/>
</dbReference>
<evidence type="ECO:0000256" key="1">
    <source>
        <dbReference type="ARBA" id="ARBA00004370"/>
    </source>
</evidence>
<evidence type="ECO:0008006" key="8">
    <source>
        <dbReference type="Google" id="ProtNLM"/>
    </source>
</evidence>
<dbReference type="Pfam" id="PF01124">
    <property type="entry name" value="MAPEG"/>
    <property type="match status" value="1"/>
</dbReference>
<feature type="transmembrane region" description="Helical" evidence="5">
    <location>
        <begin position="115"/>
        <end position="135"/>
    </location>
</feature>
<sequence length="136" mass="14499">MIDQFAEYSHAIAALAIWALMSIILGGLSTVGRTAETRSDCGKPIRDYANPVYRRERAFANAVEVSGPFIAATLAAILAGAAPFVVNLLASIFIAARIAMAVVHIGTENQPMRSAMFVIGWLCMIGLAISAIWAVF</sequence>
<keyword evidence="4 5" id="KW-0472">Membrane</keyword>
<dbReference type="Gene3D" id="1.20.120.550">
    <property type="entry name" value="Membrane associated eicosanoid/glutathione metabolism-like domain"/>
    <property type="match status" value="1"/>
</dbReference>
<feature type="transmembrane region" description="Helical" evidence="5">
    <location>
        <begin position="84"/>
        <end position="103"/>
    </location>
</feature>
<evidence type="ECO:0000256" key="2">
    <source>
        <dbReference type="ARBA" id="ARBA00022692"/>
    </source>
</evidence>
<evidence type="ECO:0000256" key="4">
    <source>
        <dbReference type="ARBA" id="ARBA00023136"/>
    </source>
</evidence>
<proteinExistence type="predicted"/>
<dbReference type="RefSeq" id="WP_284372618.1">
    <property type="nucleotide sequence ID" value="NZ_BSNL01000001.1"/>
</dbReference>
<feature type="transmembrane region" description="Helical" evidence="5">
    <location>
        <begin position="58"/>
        <end position="78"/>
    </location>
</feature>
<feature type="transmembrane region" description="Helical" evidence="5">
    <location>
        <begin position="12"/>
        <end position="31"/>
    </location>
</feature>
<dbReference type="Proteomes" id="UP001161388">
    <property type="component" value="Unassembled WGS sequence"/>
</dbReference>
<name>A0ABQ5VIS4_9RHOB</name>
<evidence type="ECO:0000313" key="6">
    <source>
        <dbReference type="EMBL" id="GLQ26967.1"/>
    </source>
</evidence>